<accession>A0A975H8H8</accession>
<evidence type="ECO:0008006" key="3">
    <source>
        <dbReference type="Google" id="ProtNLM"/>
    </source>
</evidence>
<name>A0A975H8H8_9FLAO</name>
<dbReference type="RefSeq" id="WP_208077168.1">
    <property type="nucleotide sequence ID" value="NZ_CP071869.1"/>
</dbReference>
<dbReference type="Proteomes" id="UP000663920">
    <property type="component" value="Chromosome"/>
</dbReference>
<proteinExistence type="predicted"/>
<dbReference type="KEGG" id="pcea:J3359_12385"/>
<protein>
    <recommendedName>
        <fullName evidence="3">Lipoprotein</fullName>
    </recommendedName>
</protein>
<evidence type="ECO:0000313" key="2">
    <source>
        <dbReference type="Proteomes" id="UP000663920"/>
    </source>
</evidence>
<keyword evidence="2" id="KW-1185">Reference proteome</keyword>
<gene>
    <name evidence="1" type="ORF">J3359_12385</name>
</gene>
<dbReference type="PROSITE" id="PS51257">
    <property type="entry name" value="PROKAR_LIPOPROTEIN"/>
    <property type="match status" value="1"/>
</dbReference>
<organism evidence="1 2">
    <name type="scientific">Polaribacter cellanae</name>
    <dbReference type="NCBI Taxonomy" id="2818493"/>
    <lineage>
        <taxon>Bacteria</taxon>
        <taxon>Pseudomonadati</taxon>
        <taxon>Bacteroidota</taxon>
        <taxon>Flavobacteriia</taxon>
        <taxon>Flavobacteriales</taxon>
        <taxon>Flavobacteriaceae</taxon>
    </lineage>
</organism>
<evidence type="ECO:0000313" key="1">
    <source>
        <dbReference type="EMBL" id="QTE21615.1"/>
    </source>
</evidence>
<dbReference type="AlphaFoldDB" id="A0A975H8H8"/>
<reference evidence="1 2" key="1">
    <citation type="submission" date="2021-03" db="EMBL/GenBank/DDBJ databases">
        <title>Complete genome of Polaribacter_sp.SM13.</title>
        <authorList>
            <person name="Jeong S.W."/>
            <person name="Bae J.W."/>
        </authorList>
    </citation>
    <scope>NUCLEOTIDE SEQUENCE [LARGE SCALE GENOMIC DNA]</scope>
    <source>
        <strain evidence="1 2">SM13</strain>
    </source>
</reference>
<sequence length="241" mass="27031">MKPTKSTQIFLTILAFIGTIVFTSCSSNNNDIEEQELSEIVMKNFVEDIKNMAVPSNLSNSQNQYAQQANAQFEFLKTIGSSYATLFTVPTNAVAAKLSRKFAGKSNSFTSKTYTWSANGTSITYTITENSDRYSFTYNIVSSDFTGKFMDGYQLKDGSYAEVSLYANNQTVSTIKWWVTNEITKIQFEADNNKLVLELNTSDNSGSIKVYESSFLSALFKWNANGTGSYTDYNTNETYTW</sequence>
<dbReference type="EMBL" id="CP071869">
    <property type="protein sequence ID" value="QTE21615.1"/>
    <property type="molecule type" value="Genomic_DNA"/>
</dbReference>